<evidence type="ECO:0000313" key="4">
    <source>
        <dbReference type="Proteomes" id="UP000193564"/>
    </source>
</evidence>
<dbReference type="Proteomes" id="UP000193564">
    <property type="component" value="Unassembled WGS sequence"/>
</dbReference>
<organism evidence="3 4">
    <name type="scientific">Mycolicibacterium doricum</name>
    <dbReference type="NCBI Taxonomy" id="126673"/>
    <lineage>
        <taxon>Bacteria</taxon>
        <taxon>Bacillati</taxon>
        <taxon>Actinomycetota</taxon>
        <taxon>Actinomycetes</taxon>
        <taxon>Mycobacteriales</taxon>
        <taxon>Mycobacteriaceae</taxon>
        <taxon>Mycolicibacterium</taxon>
    </lineage>
</organism>
<dbReference type="InterPro" id="IPR041049">
    <property type="entry name" value="DUF5615"/>
</dbReference>
<reference evidence="2" key="3">
    <citation type="submission" date="2020-02" db="EMBL/GenBank/DDBJ databases">
        <authorList>
            <person name="Matsumoto Y."/>
            <person name="Motooka D."/>
            <person name="Nakamura S."/>
        </authorList>
    </citation>
    <scope>NUCLEOTIDE SEQUENCE</scope>
    <source>
        <strain evidence="2">JCM 12405</strain>
    </source>
</reference>
<proteinExistence type="predicted"/>
<dbReference type="OrthoDB" id="4762215at2"/>
<dbReference type="Pfam" id="PF18480">
    <property type="entry name" value="DUF5615"/>
    <property type="match status" value="1"/>
</dbReference>
<dbReference type="STRING" id="126673.AWC01_07615"/>
<gene>
    <name evidence="3" type="ORF">AWC01_07615</name>
    <name evidence="2" type="ORF">MDOR_02750</name>
</gene>
<reference evidence="2 5" key="2">
    <citation type="journal article" date="2019" name="Emerg. Microbes Infect.">
        <title>Comprehensive subspecies identification of 175 nontuberculous mycobacteria species based on 7547 genomic profiles.</title>
        <authorList>
            <person name="Matsumoto Y."/>
            <person name="Kinjo T."/>
            <person name="Motooka D."/>
            <person name="Nabeya D."/>
            <person name="Jung N."/>
            <person name="Uechi K."/>
            <person name="Horii T."/>
            <person name="Iida T."/>
            <person name="Fujita J."/>
            <person name="Nakamura S."/>
        </authorList>
    </citation>
    <scope>NUCLEOTIDE SEQUENCE [LARGE SCALE GENOMIC DNA]</scope>
    <source>
        <strain evidence="2 5">JCM 12405</strain>
    </source>
</reference>
<protein>
    <recommendedName>
        <fullName evidence="1">DUF5615 domain-containing protein</fullName>
    </recommendedName>
</protein>
<keyword evidence="4" id="KW-1185">Reference proteome</keyword>
<sequence>MKLLLDENLSPTLSRFLIEDGHDVVHVRDRGLASATDDVVLALAAAEGRVLISADTDFGTLLARSGASEPSVVLIRRAGGRRASLQARLLIANLPVVQDELAEGAVVVLGEKTIRIRQLPI</sequence>
<accession>A0A1X1TER9</accession>
<feature type="domain" description="DUF5615" evidence="1">
    <location>
        <begin position="1"/>
        <end position="109"/>
    </location>
</feature>
<evidence type="ECO:0000259" key="1">
    <source>
        <dbReference type="Pfam" id="PF18480"/>
    </source>
</evidence>
<dbReference type="KEGG" id="mdr:MDOR_02750"/>
<evidence type="ECO:0000313" key="2">
    <source>
        <dbReference type="EMBL" id="BBZ06106.1"/>
    </source>
</evidence>
<evidence type="ECO:0000313" key="3">
    <source>
        <dbReference type="EMBL" id="ORV43031.1"/>
    </source>
</evidence>
<name>A0A1X1TER9_9MYCO</name>
<evidence type="ECO:0000313" key="5">
    <source>
        <dbReference type="Proteomes" id="UP000467201"/>
    </source>
</evidence>
<dbReference type="Proteomes" id="UP000467201">
    <property type="component" value="Chromosome"/>
</dbReference>
<dbReference type="RefSeq" id="WP_085189587.1">
    <property type="nucleotide sequence ID" value="NZ_AP022605.1"/>
</dbReference>
<dbReference type="EMBL" id="LQOS01000020">
    <property type="protein sequence ID" value="ORV43031.1"/>
    <property type="molecule type" value="Genomic_DNA"/>
</dbReference>
<dbReference type="AlphaFoldDB" id="A0A1X1TER9"/>
<reference evidence="3 4" key="1">
    <citation type="submission" date="2016-01" db="EMBL/GenBank/DDBJ databases">
        <title>The new phylogeny of the genus Mycobacterium.</title>
        <authorList>
            <person name="Tarcisio F."/>
            <person name="Conor M."/>
            <person name="Antonella G."/>
            <person name="Elisabetta G."/>
            <person name="Giulia F.S."/>
            <person name="Sara T."/>
            <person name="Anna F."/>
            <person name="Clotilde B."/>
            <person name="Roberto B."/>
            <person name="Veronica D.S."/>
            <person name="Fabio R."/>
            <person name="Monica P."/>
            <person name="Olivier J."/>
            <person name="Enrico T."/>
            <person name="Nicola S."/>
        </authorList>
    </citation>
    <scope>NUCLEOTIDE SEQUENCE [LARGE SCALE GENOMIC DNA]</scope>
    <source>
        <strain evidence="3 4">DSM 44339</strain>
    </source>
</reference>
<dbReference type="EMBL" id="AP022605">
    <property type="protein sequence ID" value="BBZ06106.1"/>
    <property type="molecule type" value="Genomic_DNA"/>
</dbReference>